<name>A0A074YF74_AURSE</name>
<dbReference type="OMA" id="DCTIVRR"/>
<dbReference type="InParanoid" id="A0A074YF74"/>
<accession>A0A074YF74</accession>
<dbReference type="Proteomes" id="UP000030641">
    <property type="component" value="Unassembled WGS sequence"/>
</dbReference>
<dbReference type="GeneID" id="25364556"/>
<sequence>MRRPVSLFGAAAPFEEAEKGSPLNNHLASHTSKRCVVFLDEFDKTEQDVRESLLTILDSGIGHGFALEHHHRRDHLISKFYDEHLESKSDSERRHVSIKPLQHDLYKLFIQAYTPAVAGRISDFLPFFPFSRDEAAVINHKCLRSFGDRIRRPIDLHSKPPRTIGHMHLSLEEDGELCKFLAESYVRELGATSIQNRVGGLEAEAFMLHTDSDDEITEAINRQPRVKYTVQLHPVGDTSEVAIREDGTTLIPSD</sequence>
<dbReference type="EMBL" id="KL584769">
    <property type="protein sequence ID" value="KEQ92737.1"/>
    <property type="molecule type" value="Genomic_DNA"/>
</dbReference>
<dbReference type="InterPro" id="IPR027417">
    <property type="entry name" value="P-loop_NTPase"/>
</dbReference>
<dbReference type="STRING" id="1043005.A0A074YF74"/>
<keyword evidence="2" id="KW-1185">Reference proteome</keyword>
<evidence type="ECO:0008006" key="3">
    <source>
        <dbReference type="Google" id="ProtNLM"/>
    </source>
</evidence>
<dbReference type="SUPFAM" id="SSF52540">
    <property type="entry name" value="P-loop containing nucleoside triphosphate hydrolases"/>
    <property type="match status" value="1"/>
</dbReference>
<proteinExistence type="predicted"/>
<dbReference type="Gene3D" id="3.40.50.300">
    <property type="entry name" value="P-loop containing nucleotide triphosphate hydrolases"/>
    <property type="match status" value="1"/>
</dbReference>
<evidence type="ECO:0000313" key="2">
    <source>
        <dbReference type="Proteomes" id="UP000030641"/>
    </source>
</evidence>
<evidence type="ECO:0000313" key="1">
    <source>
        <dbReference type="EMBL" id="KEQ92737.1"/>
    </source>
</evidence>
<dbReference type="RefSeq" id="XP_013341141.1">
    <property type="nucleotide sequence ID" value="XM_013485687.1"/>
</dbReference>
<gene>
    <name evidence="1" type="ORF">AUEXF2481DRAFT_31977</name>
</gene>
<dbReference type="HOGENOM" id="CLU_1094089_0_0_1"/>
<dbReference type="AlphaFoldDB" id="A0A074YF74"/>
<protein>
    <recommendedName>
        <fullName evidence="3">ATPase AAA-type core domain-containing protein</fullName>
    </recommendedName>
</protein>
<reference evidence="1 2" key="1">
    <citation type="journal article" date="2014" name="BMC Genomics">
        <title>Genome sequencing of four Aureobasidium pullulans varieties: biotechnological potential, stress tolerance, and description of new species.</title>
        <authorList>
            <person name="Gostin Ar C."/>
            <person name="Ohm R.A."/>
            <person name="Kogej T."/>
            <person name="Sonjak S."/>
            <person name="Turk M."/>
            <person name="Zajc J."/>
            <person name="Zalar P."/>
            <person name="Grube M."/>
            <person name="Sun H."/>
            <person name="Han J."/>
            <person name="Sharma A."/>
            <person name="Chiniquy J."/>
            <person name="Ngan C.Y."/>
            <person name="Lipzen A."/>
            <person name="Barry K."/>
            <person name="Grigoriev I.V."/>
            <person name="Gunde-Cimerman N."/>
        </authorList>
    </citation>
    <scope>NUCLEOTIDE SEQUENCE [LARGE SCALE GENOMIC DNA]</scope>
    <source>
        <strain evidence="1 2">EXF-2481</strain>
    </source>
</reference>
<dbReference type="OrthoDB" id="47330at2759"/>
<organism evidence="1 2">
    <name type="scientific">Aureobasidium subglaciale (strain EXF-2481)</name>
    <name type="common">Aureobasidium pullulans var. subglaciale</name>
    <dbReference type="NCBI Taxonomy" id="1043005"/>
    <lineage>
        <taxon>Eukaryota</taxon>
        <taxon>Fungi</taxon>
        <taxon>Dikarya</taxon>
        <taxon>Ascomycota</taxon>
        <taxon>Pezizomycotina</taxon>
        <taxon>Dothideomycetes</taxon>
        <taxon>Dothideomycetidae</taxon>
        <taxon>Dothideales</taxon>
        <taxon>Saccotheciaceae</taxon>
        <taxon>Aureobasidium</taxon>
    </lineage>
</organism>